<sequence length="216" mass="22550">MQTPAVAGSSVRTQTPAMVSTSTASTSPSPAVAIASIVSSPPTPAAAVISTPAAADSSTPPLTPGAAAVNSTPTAATSVASILPVPTAANAAMLQAAAAGNTTLMGTAECMNVSEYFFADSSLTTRSPTTKLGSKRVYNDSPGSSVAKPLAQIRDERDTTRAERHNAEMLMRREDLELKRQQFEAYKLELKLKEQKMERMFSVDAEVELASQEDGD</sequence>
<protein>
    <submittedName>
        <fullName evidence="2">Uncharacterized protein</fullName>
    </submittedName>
</protein>
<name>A0A8S9V9S8_PHYIN</name>
<dbReference type="EMBL" id="JAACNO010000338">
    <property type="protein sequence ID" value="KAF4148144.1"/>
    <property type="molecule type" value="Genomic_DNA"/>
</dbReference>
<evidence type="ECO:0000313" key="2">
    <source>
        <dbReference type="EMBL" id="KAF4148144.1"/>
    </source>
</evidence>
<proteinExistence type="predicted"/>
<evidence type="ECO:0000313" key="3">
    <source>
        <dbReference type="Proteomes" id="UP000704712"/>
    </source>
</evidence>
<feature type="region of interest" description="Disordered" evidence="1">
    <location>
        <begin position="1"/>
        <end position="25"/>
    </location>
</feature>
<evidence type="ECO:0000256" key="1">
    <source>
        <dbReference type="SAM" id="MobiDB-lite"/>
    </source>
</evidence>
<dbReference type="AlphaFoldDB" id="A0A8S9V9S8"/>
<accession>A0A8S9V9S8</accession>
<gene>
    <name evidence="2" type="ORF">GN958_ATG02658</name>
</gene>
<reference evidence="2" key="1">
    <citation type="submission" date="2020-03" db="EMBL/GenBank/DDBJ databases">
        <title>Hybrid Assembly of Korean Phytophthora infestans isolates.</title>
        <authorList>
            <person name="Prokchorchik M."/>
            <person name="Lee Y."/>
            <person name="Seo J."/>
            <person name="Cho J.-H."/>
            <person name="Park Y.-E."/>
            <person name="Jang D.-C."/>
            <person name="Im J.-S."/>
            <person name="Choi J.-G."/>
            <person name="Park H.-J."/>
            <person name="Lee G.-B."/>
            <person name="Lee Y.-G."/>
            <person name="Hong S.-Y."/>
            <person name="Cho K."/>
            <person name="Sohn K.H."/>
        </authorList>
    </citation>
    <scope>NUCLEOTIDE SEQUENCE</scope>
    <source>
        <strain evidence="2">KR_2_A2</strain>
    </source>
</reference>
<comment type="caution">
    <text evidence="2">The sequence shown here is derived from an EMBL/GenBank/DDBJ whole genome shotgun (WGS) entry which is preliminary data.</text>
</comment>
<feature type="compositionally biased region" description="Low complexity" evidence="1">
    <location>
        <begin position="15"/>
        <end position="25"/>
    </location>
</feature>
<organism evidence="2 3">
    <name type="scientific">Phytophthora infestans</name>
    <name type="common">Potato late blight agent</name>
    <name type="synonym">Botrytis infestans</name>
    <dbReference type="NCBI Taxonomy" id="4787"/>
    <lineage>
        <taxon>Eukaryota</taxon>
        <taxon>Sar</taxon>
        <taxon>Stramenopiles</taxon>
        <taxon>Oomycota</taxon>
        <taxon>Peronosporomycetes</taxon>
        <taxon>Peronosporales</taxon>
        <taxon>Peronosporaceae</taxon>
        <taxon>Phytophthora</taxon>
    </lineage>
</organism>
<dbReference type="Proteomes" id="UP000704712">
    <property type="component" value="Unassembled WGS sequence"/>
</dbReference>